<dbReference type="OrthoDB" id="1797107at2759"/>
<dbReference type="PROSITE" id="PS51005">
    <property type="entry name" value="NAC"/>
    <property type="match status" value="2"/>
</dbReference>
<keyword evidence="3" id="KW-0238">DNA-binding</keyword>
<organism evidence="9 10">
    <name type="scientific">Cucurbita maxima</name>
    <name type="common">Pumpkin</name>
    <name type="synonym">Winter squash</name>
    <dbReference type="NCBI Taxonomy" id="3661"/>
    <lineage>
        <taxon>Eukaryota</taxon>
        <taxon>Viridiplantae</taxon>
        <taxon>Streptophyta</taxon>
        <taxon>Embryophyta</taxon>
        <taxon>Tracheophyta</taxon>
        <taxon>Spermatophyta</taxon>
        <taxon>Magnoliopsida</taxon>
        <taxon>eudicotyledons</taxon>
        <taxon>Gunneridae</taxon>
        <taxon>Pentapetalae</taxon>
        <taxon>rosids</taxon>
        <taxon>fabids</taxon>
        <taxon>Cucurbitales</taxon>
        <taxon>Cucurbitaceae</taxon>
        <taxon>Cucurbiteae</taxon>
        <taxon>Cucurbita</taxon>
    </lineage>
</organism>
<dbReference type="InterPro" id="IPR003441">
    <property type="entry name" value="NAC-dom"/>
</dbReference>
<dbReference type="GeneID" id="111472944"/>
<evidence type="ECO:0000256" key="2">
    <source>
        <dbReference type="ARBA" id="ARBA00023015"/>
    </source>
</evidence>
<dbReference type="SUPFAM" id="SSF101941">
    <property type="entry name" value="NAC domain"/>
    <property type="match status" value="2"/>
</dbReference>
<keyword evidence="7" id="KW-1133">Transmembrane helix</keyword>
<evidence type="ECO:0000259" key="8">
    <source>
        <dbReference type="PROSITE" id="PS51005"/>
    </source>
</evidence>
<evidence type="ECO:0000256" key="3">
    <source>
        <dbReference type="ARBA" id="ARBA00023125"/>
    </source>
</evidence>
<evidence type="ECO:0000256" key="1">
    <source>
        <dbReference type="ARBA" id="ARBA00004123"/>
    </source>
</evidence>
<gene>
    <name evidence="10" type="primary">LOC111472944</name>
</gene>
<evidence type="ECO:0000256" key="7">
    <source>
        <dbReference type="SAM" id="Phobius"/>
    </source>
</evidence>
<feature type="region of interest" description="Disordered" evidence="6">
    <location>
        <begin position="159"/>
        <end position="184"/>
    </location>
</feature>
<keyword evidence="9" id="KW-1185">Reference proteome</keyword>
<evidence type="ECO:0000256" key="6">
    <source>
        <dbReference type="SAM" id="MobiDB-lite"/>
    </source>
</evidence>
<feature type="domain" description="NAC" evidence="8">
    <location>
        <begin position="505"/>
        <end position="647"/>
    </location>
</feature>
<sequence>MAATAEFPFASPFPIGFGFRPTEEELITYYLKNKNVGNESVVRFIKEIDLYKFEPDQLPDKSFFPSDNFEWFFFRANTSDTKRTTTTGYWKSTGKPRPIKARGTNEVIASRQIFVFHRGKGGNAIKTNWVIHEYKPHPDTKIPSQHPFLVFRLKENAEDGQSSTVASHRTKKVTQGGEIREMNRDEQLSECEPLGSCTQQPINAYDDGVEVNTQQQIQPGAGASEDENFTQNLKWIFDPEGSLDDDATSTICRSPLRSEPEPEPVLTDFQPSNGNRGEVNKRLSESEFDEYKQGMNSEVKDKNLDEMTPNNHFNRRYIKRRHVMTDKLQSGYIVLQSGRDPDTNNTYRLVDVAVALLAIVVAVMFAKMWCAKYVLTQCGLQRKAPTITAEMQYYNMLCIFEETIVGRSPASITCEQTAAFLFQSATSSPTPFHSTPLSSPTQQKLRHSAPVNASHPLLLLRRYKHPPPPRIPPLPHFLAPPPPFFDALPTKFMAAIDDFPFLSSLPVGYGFRPTEEELITHYLKNKILGQEFLVKFIKEIDLYKFDPEQLPDKSYFPSSNFEWFFFRANTGINKRTTATGSWRSTGDPRRIKARETNDVIATCHIYVFHRGKGGNAIKTNWVIHEYKLHTLTDITSQPFIIFRLKKNAEERDVSIRDQEDGQNSTVASHRTKKVKRGGEIREINRDEQSICKPLGSCAQQPVNAYDDNEVNMQPIQLGDGDSADGNMTELLNSTVIWDDIFNHKLTANMCRSLRRSEPQPGLMDTQQPESQLDYLRNFVHDDKNWDEMTSNNQEWEGMYSSETNSNTAFGLPYNHTMKRLERTPLPPRRLRISDVKHIEIGNSPQLSGTDSNNELKSEAGNKATKWATAQHCFSSKNRFSYILTTKRIHHNSTLPPLVYVAKALLGVVMLLMFAQDVLLYRYRR</sequence>
<dbReference type="GO" id="GO:0006355">
    <property type="term" value="P:regulation of DNA-templated transcription"/>
    <property type="evidence" value="ECO:0007669"/>
    <property type="project" value="InterPro"/>
</dbReference>
<feature type="region of interest" description="Disordered" evidence="6">
    <location>
        <begin position="653"/>
        <end position="675"/>
    </location>
</feature>
<dbReference type="InterPro" id="IPR036093">
    <property type="entry name" value="NAC_dom_sf"/>
</dbReference>
<protein>
    <submittedName>
        <fullName evidence="10">Uncharacterized protein LOC111472944</fullName>
    </submittedName>
</protein>
<comment type="subcellular location">
    <subcellularLocation>
        <location evidence="1">Nucleus</location>
    </subcellularLocation>
</comment>
<dbReference type="Gene3D" id="2.170.150.80">
    <property type="entry name" value="NAC domain"/>
    <property type="match status" value="2"/>
</dbReference>
<dbReference type="Pfam" id="PF02365">
    <property type="entry name" value="NAM"/>
    <property type="match status" value="2"/>
</dbReference>
<proteinExistence type="predicted"/>
<feature type="domain" description="NAC" evidence="8">
    <location>
        <begin position="13"/>
        <end position="156"/>
    </location>
</feature>
<feature type="transmembrane region" description="Helical" evidence="7">
    <location>
        <begin position="897"/>
        <end position="920"/>
    </location>
</feature>
<evidence type="ECO:0000313" key="9">
    <source>
        <dbReference type="Proteomes" id="UP000504608"/>
    </source>
</evidence>
<keyword evidence="5" id="KW-0539">Nucleus</keyword>
<dbReference type="Proteomes" id="UP000504608">
    <property type="component" value="Unplaced"/>
</dbReference>
<dbReference type="AlphaFoldDB" id="A0A6J1I9X2"/>
<feature type="region of interest" description="Disordered" evidence="6">
    <location>
        <begin position="238"/>
        <end position="279"/>
    </location>
</feature>
<keyword evidence="7" id="KW-0812">Transmembrane</keyword>
<reference evidence="10" key="1">
    <citation type="submission" date="2025-08" db="UniProtKB">
        <authorList>
            <consortium name="RefSeq"/>
        </authorList>
    </citation>
    <scope>IDENTIFICATION</scope>
    <source>
        <tissue evidence="10">Young leaves</tissue>
    </source>
</reference>
<dbReference type="GO" id="GO:0003677">
    <property type="term" value="F:DNA binding"/>
    <property type="evidence" value="ECO:0007669"/>
    <property type="project" value="UniProtKB-KW"/>
</dbReference>
<dbReference type="KEGG" id="cmax:111472944"/>
<evidence type="ECO:0000256" key="5">
    <source>
        <dbReference type="ARBA" id="ARBA00023242"/>
    </source>
</evidence>
<keyword evidence="7" id="KW-0472">Membrane</keyword>
<evidence type="ECO:0000256" key="4">
    <source>
        <dbReference type="ARBA" id="ARBA00023163"/>
    </source>
</evidence>
<name>A0A6J1I9X2_CUCMA</name>
<keyword evidence="4" id="KW-0804">Transcription</keyword>
<dbReference type="GO" id="GO:0005634">
    <property type="term" value="C:nucleus"/>
    <property type="evidence" value="ECO:0007669"/>
    <property type="project" value="UniProtKB-SubCell"/>
</dbReference>
<dbReference type="PANTHER" id="PTHR31989">
    <property type="entry name" value="NAC DOMAIN-CONTAINING PROTEIN 82-RELATED"/>
    <property type="match status" value="1"/>
</dbReference>
<evidence type="ECO:0000313" key="10">
    <source>
        <dbReference type="RefSeq" id="XP_022974302.1"/>
    </source>
</evidence>
<accession>A0A6J1I9X2</accession>
<dbReference type="RefSeq" id="XP_022974302.1">
    <property type="nucleotide sequence ID" value="XM_023118534.1"/>
</dbReference>
<keyword evidence="2" id="KW-0805">Transcription regulation</keyword>